<dbReference type="Proteomes" id="UP000002009">
    <property type="component" value="Chromosome 14"/>
</dbReference>
<evidence type="ECO:0000313" key="3">
    <source>
        <dbReference type="Proteomes" id="UP000002009"/>
    </source>
</evidence>
<dbReference type="RefSeq" id="XP_002506264.1">
    <property type="nucleotide sequence ID" value="XM_002506218.1"/>
</dbReference>
<evidence type="ECO:0000256" key="1">
    <source>
        <dbReference type="SAM" id="MobiDB-lite"/>
    </source>
</evidence>
<gene>
    <name evidence="2" type="ORF">MICPUN_52083</name>
</gene>
<dbReference type="AlphaFoldDB" id="C1EHK7"/>
<protein>
    <submittedName>
        <fullName evidence="2">Uncharacterized protein</fullName>
    </submittedName>
</protein>
<dbReference type="KEGG" id="mis:MICPUN_52083"/>
<reference evidence="2 3" key="1">
    <citation type="journal article" date="2009" name="Science">
        <title>Green evolution and dynamic adaptations revealed by genomes of the marine picoeukaryotes Micromonas.</title>
        <authorList>
            <person name="Worden A.Z."/>
            <person name="Lee J.H."/>
            <person name="Mock T."/>
            <person name="Rouze P."/>
            <person name="Simmons M.P."/>
            <person name="Aerts A.L."/>
            <person name="Allen A.E."/>
            <person name="Cuvelier M.L."/>
            <person name="Derelle E."/>
            <person name="Everett M.V."/>
            <person name="Foulon E."/>
            <person name="Grimwood J."/>
            <person name="Gundlach H."/>
            <person name="Henrissat B."/>
            <person name="Napoli C."/>
            <person name="McDonald S.M."/>
            <person name="Parker M.S."/>
            <person name="Rombauts S."/>
            <person name="Salamov A."/>
            <person name="Von Dassow P."/>
            <person name="Badger J.H."/>
            <person name="Coutinho P.M."/>
            <person name="Demir E."/>
            <person name="Dubchak I."/>
            <person name="Gentemann C."/>
            <person name="Eikrem W."/>
            <person name="Gready J.E."/>
            <person name="John U."/>
            <person name="Lanier W."/>
            <person name="Lindquist E.A."/>
            <person name="Lucas S."/>
            <person name="Mayer K.F."/>
            <person name="Moreau H."/>
            <person name="Not F."/>
            <person name="Otillar R."/>
            <person name="Panaud O."/>
            <person name="Pangilinan J."/>
            <person name="Paulsen I."/>
            <person name="Piegu B."/>
            <person name="Poliakov A."/>
            <person name="Robbens S."/>
            <person name="Schmutz J."/>
            <person name="Toulza E."/>
            <person name="Wyss T."/>
            <person name="Zelensky A."/>
            <person name="Zhou K."/>
            <person name="Armbrust E.V."/>
            <person name="Bhattacharya D."/>
            <person name="Goodenough U.W."/>
            <person name="Van de Peer Y."/>
            <person name="Grigoriev I.V."/>
        </authorList>
    </citation>
    <scope>NUCLEOTIDE SEQUENCE [LARGE SCALE GENOMIC DNA]</scope>
    <source>
        <strain evidence="3">RCC299 / NOUM17</strain>
    </source>
</reference>
<feature type="compositionally biased region" description="Basic and acidic residues" evidence="1">
    <location>
        <begin position="54"/>
        <end position="66"/>
    </location>
</feature>
<feature type="region of interest" description="Disordered" evidence="1">
    <location>
        <begin position="345"/>
        <end position="364"/>
    </location>
</feature>
<feature type="region of interest" description="Disordered" evidence="1">
    <location>
        <begin position="149"/>
        <end position="233"/>
    </location>
</feature>
<proteinExistence type="predicted"/>
<feature type="compositionally biased region" description="Basic and acidic residues" evidence="1">
    <location>
        <begin position="201"/>
        <end position="214"/>
    </location>
</feature>
<sequence>MIRGLSSHASGRRRFLFSYFCKIVYVFYARRARRRQASSVQLYRHLVRGPQEAVPRESHRAHRQDTDQGDDDQERRGHRRRGHPAEVLSLSRGGVAPALGHPPPRRRRLRRLTPSAELERAHRLVVARDRDVDGGPNLRLDVELGNFSRFGRFDPGVRRRGSPRRHPRRRRREDQPRRGDVLRRSHAVGVRRQTRASQLGEVRRDASLGRRSPEQARQLPREPPTPVVRVLPGPPRLDDDAAEIVEPETPPPTLGGVVVVGRGAVQRGPRECRDPLEHVRLDDQPVVVAAAPVVREEVGGSLHHVDADDVPRGVADPRVFHRPRVDHSPNTIGARFDRGAHRLAGPRRRAPDAKDHRRARIAKDGGRVEQRVELVGRRRVDARRGWGRVRHRGYHRDDVLRAKDAHLRVNTGGLGVRAPVGISQPRGARAVVDDQNRARRLRGGGREARREDARGERPTREIMTRVSRSEKHRSAGRVRRRPMPRSCLRRTVDLSVVVFPMDFVFSCPLPARSHPRRARFFIFFLGGGWGCPRVQSRREIRRVGNRGGRRNQRMSI</sequence>
<evidence type="ECO:0000313" key="2">
    <source>
        <dbReference type="EMBL" id="ACO67522.1"/>
    </source>
</evidence>
<dbReference type="EMBL" id="CP001332">
    <property type="protein sequence ID" value="ACO67522.1"/>
    <property type="molecule type" value="Genomic_DNA"/>
</dbReference>
<feature type="compositionally biased region" description="Basic and acidic residues" evidence="1">
    <location>
        <begin position="349"/>
        <end position="364"/>
    </location>
</feature>
<keyword evidence="3" id="KW-1185">Reference proteome</keyword>
<dbReference type="GeneID" id="8248987"/>
<feature type="compositionally biased region" description="Basic residues" evidence="1">
    <location>
        <begin position="158"/>
        <end position="171"/>
    </location>
</feature>
<feature type="compositionally biased region" description="Basic and acidic residues" evidence="1">
    <location>
        <begin position="172"/>
        <end position="183"/>
    </location>
</feature>
<name>C1EHK7_MICCC</name>
<organism evidence="2 3">
    <name type="scientific">Micromonas commoda (strain RCC299 / NOUM17 / CCMP2709)</name>
    <name type="common">Picoplanktonic green alga</name>
    <dbReference type="NCBI Taxonomy" id="296587"/>
    <lineage>
        <taxon>Eukaryota</taxon>
        <taxon>Viridiplantae</taxon>
        <taxon>Chlorophyta</taxon>
        <taxon>Mamiellophyceae</taxon>
        <taxon>Mamiellales</taxon>
        <taxon>Mamiellaceae</taxon>
        <taxon>Micromonas</taxon>
    </lineage>
</organism>
<feature type="region of interest" description="Disordered" evidence="1">
    <location>
        <begin position="50"/>
        <end position="114"/>
    </location>
</feature>
<dbReference type="InParanoid" id="C1EHK7"/>
<accession>C1EHK7</accession>